<accession>A0A6G1KB82</accession>
<evidence type="ECO:0000313" key="2">
    <source>
        <dbReference type="EMBL" id="KAF2709893.1"/>
    </source>
</evidence>
<evidence type="ECO:0000313" key="3">
    <source>
        <dbReference type="Proteomes" id="UP000799428"/>
    </source>
</evidence>
<feature type="region of interest" description="Disordered" evidence="1">
    <location>
        <begin position="47"/>
        <end position="67"/>
    </location>
</feature>
<proteinExistence type="predicted"/>
<dbReference type="EMBL" id="MU005769">
    <property type="protein sequence ID" value="KAF2709893.1"/>
    <property type="molecule type" value="Genomic_DNA"/>
</dbReference>
<organism evidence="2 3">
    <name type="scientific">Pleomassaria siparia CBS 279.74</name>
    <dbReference type="NCBI Taxonomy" id="1314801"/>
    <lineage>
        <taxon>Eukaryota</taxon>
        <taxon>Fungi</taxon>
        <taxon>Dikarya</taxon>
        <taxon>Ascomycota</taxon>
        <taxon>Pezizomycotina</taxon>
        <taxon>Dothideomycetes</taxon>
        <taxon>Pleosporomycetidae</taxon>
        <taxon>Pleosporales</taxon>
        <taxon>Pleomassariaceae</taxon>
        <taxon>Pleomassaria</taxon>
    </lineage>
</organism>
<evidence type="ECO:0000256" key="1">
    <source>
        <dbReference type="SAM" id="MobiDB-lite"/>
    </source>
</evidence>
<protein>
    <submittedName>
        <fullName evidence="2">Uncharacterized protein</fullName>
    </submittedName>
</protein>
<gene>
    <name evidence="2" type="ORF">K504DRAFT_466354</name>
</gene>
<dbReference type="AlphaFoldDB" id="A0A6G1KB82"/>
<reference evidence="2" key="1">
    <citation type="journal article" date="2020" name="Stud. Mycol.">
        <title>101 Dothideomycetes genomes: a test case for predicting lifestyles and emergence of pathogens.</title>
        <authorList>
            <person name="Haridas S."/>
            <person name="Albert R."/>
            <person name="Binder M."/>
            <person name="Bloem J."/>
            <person name="Labutti K."/>
            <person name="Salamov A."/>
            <person name="Andreopoulos B."/>
            <person name="Baker S."/>
            <person name="Barry K."/>
            <person name="Bills G."/>
            <person name="Bluhm B."/>
            <person name="Cannon C."/>
            <person name="Castanera R."/>
            <person name="Culley D."/>
            <person name="Daum C."/>
            <person name="Ezra D."/>
            <person name="Gonzalez J."/>
            <person name="Henrissat B."/>
            <person name="Kuo A."/>
            <person name="Liang C."/>
            <person name="Lipzen A."/>
            <person name="Lutzoni F."/>
            <person name="Magnuson J."/>
            <person name="Mondo S."/>
            <person name="Nolan M."/>
            <person name="Ohm R."/>
            <person name="Pangilinan J."/>
            <person name="Park H.-J."/>
            <person name="Ramirez L."/>
            <person name="Alfaro M."/>
            <person name="Sun H."/>
            <person name="Tritt A."/>
            <person name="Yoshinaga Y."/>
            <person name="Zwiers L.-H."/>
            <person name="Turgeon B."/>
            <person name="Goodwin S."/>
            <person name="Spatafora J."/>
            <person name="Crous P."/>
            <person name="Grigoriev I."/>
        </authorList>
    </citation>
    <scope>NUCLEOTIDE SEQUENCE</scope>
    <source>
        <strain evidence="2">CBS 279.74</strain>
    </source>
</reference>
<sequence>MLTLPSYATAAFPPTEQWPTETHVDVFKRPALPPFPRIIEWLPGDDSAPSGSWRKATSPAWSMHTTV</sequence>
<name>A0A6G1KB82_9PLEO</name>
<keyword evidence="3" id="KW-1185">Reference proteome</keyword>
<dbReference type="Proteomes" id="UP000799428">
    <property type="component" value="Unassembled WGS sequence"/>
</dbReference>